<dbReference type="PANTHER" id="PTHR21324:SF2">
    <property type="entry name" value="EG:22E5.9 PROTEIN"/>
    <property type="match status" value="1"/>
</dbReference>
<dbReference type="InterPro" id="IPR050911">
    <property type="entry name" value="DRAM/TMEM150_Autophagy_Mod"/>
</dbReference>
<evidence type="ECO:0000313" key="9">
    <source>
        <dbReference type="EMBL" id="KAH7644073.1"/>
    </source>
</evidence>
<feature type="transmembrane region" description="Helical" evidence="7">
    <location>
        <begin position="114"/>
        <end position="134"/>
    </location>
</feature>
<sequence length="319" mass="37039">MATSIENSNSIQNSDLNTNNESESSSSQCDNNGFQKINDHHLNSNTTTTNNILVWKRRFYTRIKNNLWILGFLGSLSIPLLCGLSYALTWQKGHYHPIFPYVSDSASFLPAANYFSQLLDMIAIIFTITIWARYKQFKYYLTRLLPNSTNKHINNPYKLRLLHQMNFYFLIFGLIAPFGLVLIGNFRIVENMTGHMFGVTVLFGFIPIIMLIQIYLIEQLYRCDRIESRAISLMIITSFNIISTFTSSLTALIAVLYHGSPFKYWDNNFRLYWSSDMDGYEWHLASTIAEWAAIISFAPLLFSTSQRLRLFQHWDQVSF</sequence>
<dbReference type="Pfam" id="PF10277">
    <property type="entry name" value="Frag1"/>
    <property type="match status" value="1"/>
</dbReference>
<protein>
    <submittedName>
        <fullName evidence="10">DNA damage-regulated autophagy modulator protein</fullName>
    </submittedName>
</protein>
<evidence type="ECO:0000256" key="1">
    <source>
        <dbReference type="ARBA" id="ARBA00004127"/>
    </source>
</evidence>
<organism evidence="10 11">
    <name type="scientific">Dermatophagoides farinae</name>
    <name type="common">American house dust mite</name>
    <dbReference type="NCBI Taxonomy" id="6954"/>
    <lineage>
        <taxon>Eukaryota</taxon>
        <taxon>Metazoa</taxon>
        <taxon>Ecdysozoa</taxon>
        <taxon>Arthropoda</taxon>
        <taxon>Chelicerata</taxon>
        <taxon>Arachnida</taxon>
        <taxon>Acari</taxon>
        <taxon>Acariformes</taxon>
        <taxon>Sarcoptiformes</taxon>
        <taxon>Astigmata</taxon>
        <taxon>Psoroptidia</taxon>
        <taxon>Analgoidea</taxon>
        <taxon>Pyroglyphidae</taxon>
        <taxon>Dermatophagoidinae</taxon>
        <taxon>Dermatophagoides</taxon>
    </lineage>
</organism>
<feature type="transmembrane region" description="Helical" evidence="7">
    <location>
        <begin position="282"/>
        <end position="302"/>
    </location>
</feature>
<dbReference type="InterPro" id="IPR019402">
    <property type="entry name" value="CWH43_N"/>
</dbReference>
<feature type="compositionally biased region" description="Low complexity" evidence="6">
    <location>
        <begin position="13"/>
        <end position="30"/>
    </location>
</feature>
<feature type="transmembrane region" description="Helical" evidence="7">
    <location>
        <begin position="167"/>
        <end position="189"/>
    </location>
</feature>
<dbReference type="PANTHER" id="PTHR21324">
    <property type="entry name" value="FASTING-INDUCIBLE INTEGRAL MEMBRANE PROTEIN TM6P1-RELATED"/>
    <property type="match status" value="1"/>
</dbReference>
<evidence type="ECO:0000256" key="3">
    <source>
        <dbReference type="ARBA" id="ARBA00022692"/>
    </source>
</evidence>
<keyword evidence="4 7" id="KW-1133">Transmembrane helix</keyword>
<reference evidence="10" key="4">
    <citation type="journal article" date="2022" name="Res Sq">
        <title>Comparative Genomics Reveals Insights into the Divergent Evolution of Astigmatic Mites and Household Pest Adaptations.</title>
        <authorList>
            <person name="Xiong Q."/>
            <person name="Wan A.T.-Y."/>
            <person name="Liu X.-Y."/>
            <person name="Fung C.S.-H."/>
            <person name="Xiao X."/>
            <person name="Malainual N."/>
            <person name="Hou J."/>
            <person name="Wang L."/>
            <person name="Wang M."/>
            <person name="Yang K."/>
            <person name="Cui Y."/>
            <person name="Leung E."/>
            <person name="Nong W."/>
            <person name="Shin S.-K."/>
            <person name="Au S."/>
            <person name="Jeong K.Y."/>
            <person name="Chew F.T."/>
            <person name="Hui J."/>
            <person name="Leung T.F."/>
            <person name="Tungtrongchitr A."/>
            <person name="Zhong N."/>
            <person name="Liu Z."/>
            <person name="Tsui S."/>
        </authorList>
    </citation>
    <scope>NUCLEOTIDE SEQUENCE</scope>
    <source>
        <strain evidence="10">Derf</strain>
        <tissue evidence="10">Whole organism</tissue>
    </source>
</reference>
<feature type="transmembrane region" description="Helical" evidence="7">
    <location>
        <begin position="195"/>
        <end position="218"/>
    </location>
</feature>
<name>A0A922KZL0_DERFA</name>
<evidence type="ECO:0000256" key="7">
    <source>
        <dbReference type="SAM" id="Phobius"/>
    </source>
</evidence>
<dbReference type="GO" id="GO:0012505">
    <property type="term" value="C:endomembrane system"/>
    <property type="evidence" value="ECO:0007669"/>
    <property type="project" value="UniProtKB-SubCell"/>
</dbReference>
<feature type="transmembrane region" description="Helical" evidence="7">
    <location>
        <begin position="67"/>
        <end position="88"/>
    </location>
</feature>
<dbReference type="EMBL" id="SDOV01000002">
    <property type="protein sequence ID" value="KAH7644073.1"/>
    <property type="molecule type" value="Genomic_DNA"/>
</dbReference>
<evidence type="ECO:0000256" key="5">
    <source>
        <dbReference type="ARBA" id="ARBA00023136"/>
    </source>
</evidence>
<comment type="subcellular location">
    <subcellularLocation>
        <location evidence="1">Endomembrane system</location>
        <topology evidence="1">Multi-pass membrane protein</topology>
    </subcellularLocation>
</comment>
<feature type="domain" description="CWH43-like N-terminal" evidence="8">
    <location>
        <begin position="86"/>
        <end position="303"/>
    </location>
</feature>
<keyword evidence="5 7" id="KW-0472">Membrane</keyword>
<reference evidence="10" key="1">
    <citation type="submission" date="2013-05" db="EMBL/GenBank/DDBJ databases">
        <authorList>
            <person name="Yim A.K.Y."/>
            <person name="Chan T.F."/>
            <person name="Ji K.M."/>
            <person name="Liu X.Y."/>
            <person name="Zhou J.W."/>
            <person name="Li R.Q."/>
            <person name="Yang K.Y."/>
            <person name="Li J."/>
            <person name="Li M."/>
            <person name="Law P.T.W."/>
            <person name="Wu Y.L."/>
            <person name="Cai Z.L."/>
            <person name="Qin H."/>
            <person name="Bao Y."/>
            <person name="Leung R.K.K."/>
            <person name="Ng P.K.S."/>
            <person name="Zou J."/>
            <person name="Zhong X.J."/>
            <person name="Ran P.X."/>
            <person name="Zhong N.S."/>
            <person name="Liu Z.G."/>
            <person name="Tsui S.K.W."/>
        </authorList>
    </citation>
    <scope>NUCLEOTIDE SEQUENCE</scope>
    <source>
        <strain evidence="10">Derf</strain>
        <tissue evidence="10">Whole organism</tissue>
    </source>
</reference>
<evidence type="ECO:0000256" key="2">
    <source>
        <dbReference type="ARBA" id="ARBA00006565"/>
    </source>
</evidence>
<feature type="transmembrane region" description="Helical" evidence="7">
    <location>
        <begin position="230"/>
        <end position="257"/>
    </location>
</feature>
<dbReference type="Proteomes" id="UP000790347">
    <property type="component" value="Unassembled WGS sequence"/>
</dbReference>
<evidence type="ECO:0000256" key="4">
    <source>
        <dbReference type="ARBA" id="ARBA00022989"/>
    </source>
</evidence>
<reference evidence="9" key="2">
    <citation type="submission" date="2020-06" db="EMBL/GenBank/DDBJ databases">
        <authorList>
            <person name="Ji K."/>
            <person name="Li J."/>
        </authorList>
    </citation>
    <scope>NUCLEOTIDE SEQUENCE</scope>
    <source>
        <strain evidence="9">JKM2019</strain>
        <tissue evidence="9">Whole body</tissue>
    </source>
</reference>
<comment type="caution">
    <text evidence="10">The sequence shown here is derived from an EMBL/GenBank/DDBJ whole genome shotgun (WGS) entry which is preliminary data.</text>
</comment>
<evidence type="ECO:0000313" key="10">
    <source>
        <dbReference type="EMBL" id="KAH9494114.1"/>
    </source>
</evidence>
<feature type="compositionally biased region" description="Polar residues" evidence="6">
    <location>
        <begin position="1"/>
        <end position="12"/>
    </location>
</feature>
<dbReference type="EMBL" id="ASGP02000008">
    <property type="protein sequence ID" value="KAH9494114.1"/>
    <property type="molecule type" value="Genomic_DNA"/>
</dbReference>
<reference evidence="9" key="3">
    <citation type="journal article" date="2021" name="World Allergy Organ. J.">
        <title>Chromosome-level assembly of Dermatophagoides farinae genome and transcriptome reveals two novel allergens Der f 37 and Der f 39.</title>
        <authorList>
            <person name="Chen J."/>
            <person name="Cai Z."/>
            <person name="Fan D."/>
            <person name="Hu J."/>
            <person name="Hou Y."/>
            <person name="He Y."/>
            <person name="Zhang Z."/>
            <person name="Zhao Z."/>
            <person name="Gao P."/>
            <person name="Hu W."/>
            <person name="Sun J."/>
            <person name="Li J."/>
            <person name="Ji K."/>
        </authorList>
    </citation>
    <scope>NUCLEOTIDE SEQUENCE</scope>
    <source>
        <strain evidence="9">JKM2019</strain>
    </source>
</reference>
<evidence type="ECO:0000256" key="6">
    <source>
        <dbReference type="SAM" id="MobiDB-lite"/>
    </source>
</evidence>
<evidence type="ECO:0000259" key="8">
    <source>
        <dbReference type="Pfam" id="PF10277"/>
    </source>
</evidence>
<feature type="region of interest" description="Disordered" evidence="6">
    <location>
        <begin position="1"/>
        <end position="30"/>
    </location>
</feature>
<dbReference type="Proteomes" id="UP000828236">
    <property type="component" value="Unassembled WGS sequence"/>
</dbReference>
<proteinExistence type="inferred from homology"/>
<keyword evidence="11" id="KW-1185">Reference proteome</keyword>
<gene>
    <name evidence="10" type="primary">DRAM2_13</name>
    <name evidence="10" type="ORF">DERF_014829</name>
    <name evidence="9" type="ORF">HUG17_6435</name>
</gene>
<comment type="similarity">
    <text evidence="2">Belongs to the DRAM/TMEM150 family.</text>
</comment>
<accession>A0A922KZL0</accession>
<keyword evidence="3 7" id="KW-0812">Transmembrane</keyword>
<evidence type="ECO:0000313" key="11">
    <source>
        <dbReference type="Proteomes" id="UP000790347"/>
    </source>
</evidence>
<dbReference type="AlphaFoldDB" id="A0A922KZL0"/>
<dbReference type="OrthoDB" id="6513383at2759"/>